<evidence type="ECO:0000313" key="1">
    <source>
        <dbReference type="EMBL" id="RXK81358.1"/>
    </source>
</evidence>
<dbReference type="Proteomes" id="UP000290545">
    <property type="component" value="Unassembled WGS sequence"/>
</dbReference>
<evidence type="ECO:0000313" key="2">
    <source>
        <dbReference type="Proteomes" id="UP000290545"/>
    </source>
</evidence>
<name>A0A4V1M9J4_9BACT</name>
<dbReference type="EMBL" id="SDHZ01000004">
    <property type="protein sequence ID" value="RXK81358.1"/>
    <property type="molecule type" value="Genomic_DNA"/>
</dbReference>
<comment type="caution">
    <text evidence="1">The sequence shown here is derived from an EMBL/GenBank/DDBJ whole genome shotgun (WGS) entry which is preliminary data.</text>
</comment>
<reference evidence="1 2" key="1">
    <citation type="submission" date="2019-01" db="EMBL/GenBank/DDBJ databases">
        <title>Filimonas sp. strain TTM-71.</title>
        <authorList>
            <person name="Chen W.-M."/>
        </authorList>
    </citation>
    <scope>NUCLEOTIDE SEQUENCE [LARGE SCALE GENOMIC DNA]</scope>
    <source>
        <strain evidence="1 2">TTM-71</strain>
    </source>
</reference>
<dbReference type="AlphaFoldDB" id="A0A4V1M9J4"/>
<keyword evidence="2" id="KW-1185">Reference proteome</keyword>
<gene>
    <name evidence="1" type="ORF">ESB13_20700</name>
</gene>
<dbReference type="RefSeq" id="WP_129005610.1">
    <property type="nucleotide sequence ID" value="NZ_SDHZ01000004.1"/>
</dbReference>
<organism evidence="1 2">
    <name type="scientific">Filimonas effusa</name>
    <dbReference type="NCBI Taxonomy" id="2508721"/>
    <lineage>
        <taxon>Bacteria</taxon>
        <taxon>Pseudomonadati</taxon>
        <taxon>Bacteroidota</taxon>
        <taxon>Chitinophagia</taxon>
        <taxon>Chitinophagales</taxon>
        <taxon>Chitinophagaceae</taxon>
        <taxon>Filimonas</taxon>
    </lineage>
</organism>
<sequence>MRNVLIPTDFTVHSLDLVVAVVEKYKDEALNITLLHALAMPDSIMDLILLSRNNDRYNLISKEFRNACTILKNRYASSIKDINVRFMHGGTRGVFRNFVEATKADVFVYPTDYTFKKAGSNSIEISKLYKYADCTQLPVAVSKMHTDVRRLNMADLLLAVS</sequence>
<accession>A0A4V1M9J4</accession>
<protein>
    <recommendedName>
        <fullName evidence="3">Universal stress protein</fullName>
    </recommendedName>
</protein>
<proteinExistence type="predicted"/>
<evidence type="ECO:0008006" key="3">
    <source>
        <dbReference type="Google" id="ProtNLM"/>
    </source>
</evidence>
<dbReference type="SUPFAM" id="SSF52402">
    <property type="entry name" value="Adenine nucleotide alpha hydrolases-like"/>
    <property type="match status" value="1"/>
</dbReference>
<dbReference type="OrthoDB" id="893860at2"/>